<dbReference type="PANTHER" id="PTHR24346">
    <property type="entry name" value="MAP/MICROTUBULE AFFINITY-REGULATING KINASE"/>
    <property type="match status" value="1"/>
</dbReference>
<dbReference type="SMART" id="SM00220">
    <property type="entry name" value="S_TKc"/>
    <property type="match status" value="1"/>
</dbReference>
<feature type="compositionally biased region" description="Polar residues" evidence="7">
    <location>
        <begin position="616"/>
        <end position="632"/>
    </location>
</feature>
<keyword evidence="3 6" id="KW-0067">ATP-binding</keyword>
<evidence type="ECO:0000313" key="10">
    <source>
        <dbReference type="Proteomes" id="UP001306508"/>
    </source>
</evidence>
<feature type="compositionally biased region" description="Polar residues" evidence="7">
    <location>
        <begin position="328"/>
        <end position="337"/>
    </location>
</feature>
<dbReference type="PANTHER" id="PTHR24346:SF110">
    <property type="entry name" value="NON-SPECIFIC SERINE_THREONINE PROTEIN KINASE"/>
    <property type="match status" value="1"/>
</dbReference>
<keyword evidence="10" id="KW-1185">Reference proteome</keyword>
<feature type="region of interest" description="Disordered" evidence="7">
    <location>
        <begin position="328"/>
        <end position="350"/>
    </location>
</feature>
<dbReference type="Pfam" id="PF00069">
    <property type="entry name" value="Pkinase"/>
    <property type="match status" value="1"/>
</dbReference>
<feature type="region of interest" description="Disordered" evidence="7">
    <location>
        <begin position="646"/>
        <end position="675"/>
    </location>
</feature>
<evidence type="ECO:0000256" key="3">
    <source>
        <dbReference type="ARBA" id="ARBA00022840"/>
    </source>
</evidence>
<feature type="region of interest" description="Disordered" evidence="7">
    <location>
        <begin position="604"/>
        <end position="632"/>
    </location>
</feature>
<organism evidence="9 10">
    <name type="scientific">Arxiozyma heterogenica</name>
    <dbReference type="NCBI Taxonomy" id="278026"/>
    <lineage>
        <taxon>Eukaryota</taxon>
        <taxon>Fungi</taxon>
        <taxon>Dikarya</taxon>
        <taxon>Ascomycota</taxon>
        <taxon>Saccharomycotina</taxon>
        <taxon>Saccharomycetes</taxon>
        <taxon>Saccharomycetales</taxon>
        <taxon>Saccharomycetaceae</taxon>
        <taxon>Arxiozyma</taxon>
    </lineage>
</organism>
<name>A0AAN7ZSI8_9SACH</name>
<dbReference type="PROSITE" id="PS00107">
    <property type="entry name" value="PROTEIN_KINASE_ATP"/>
    <property type="match status" value="1"/>
</dbReference>
<feature type="compositionally biased region" description="Polar residues" evidence="7">
    <location>
        <begin position="1"/>
        <end position="10"/>
    </location>
</feature>
<gene>
    <name evidence="9" type="ORF">RI543_002554</name>
</gene>
<dbReference type="InterPro" id="IPR008271">
    <property type="entry name" value="Ser/Thr_kinase_AS"/>
</dbReference>
<feature type="region of interest" description="Disordered" evidence="7">
    <location>
        <begin position="713"/>
        <end position="743"/>
    </location>
</feature>
<feature type="compositionally biased region" description="Basic and acidic residues" evidence="7">
    <location>
        <begin position="730"/>
        <end position="743"/>
    </location>
</feature>
<dbReference type="EMBL" id="JAWIZZ010000045">
    <property type="protein sequence ID" value="KAK5780014.1"/>
    <property type="molecule type" value="Genomic_DNA"/>
</dbReference>
<feature type="compositionally biased region" description="Polar residues" evidence="7">
    <location>
        <begin position="658"/>
        <end position="675"/>
    </location>
</feature>
<comment type="catalytic activity">
    <reaction evidence="5">
        <text>L-seryl-[protein] + ATP = O-phospho-L-seryl-[protein] + ADP + H(+)</text>
        <dbReference type="Rhea" id="RHEA:17989"/>
        <dbReference type="Rhea" id="RHEA-COMP:9863"/>
        <dbReference type="Rhea" id="RHEA-COMP:11604"/>
        <dbReference type="ChEBI" id="CHEBI:15378"/>
        <dbReference type="ChEBI" id="CHEBI:29999"/>
        <dbReference type="ChEBI" id="CHEBI:30616"/>
        <dbReference type="ChEBI" id="CHEBI:83421"/>
        <dbReference type="ChEBI" id="CHEBI:456216"/>
        <dbReference type="EC" id="2.7.11.1"/>
    </reaction>
</comment>
<evidence type="ECO:0000256" key="6">
    <source>
        <dbReference type="PROSITE-ProRule" id="PRU10141"/>
    </source>
</evidence>
<evidence type="ECO:0000256" key="1">
    <source>
        <dbReference type="ARBA" id="ARBA00012513"/>
    </source>
</evidence>
<dbReference type="Proteomes" id="UP001306508">
    <property type="component" value="Unassembled WGS sequence"/>
</dbReference>
<comment type="caution">
    <text evidence="9">The sequence shown here is derived from an EMBL/GenBank/DDBJ whole genome shotgun (WGS) entry which is preliminary data.</text>
</comment>
<reference evidence="10" key="1">
    <citation type="submission" date="2023-07" db="EMBL/GenBank/DDBJ databases">
        <title>A draft genome of Kazachstania heterogenica Y-27499.</title>
        <authorList>
            <person name="Donic C."/>
            <person name="Kralova J.S."/>
            <person name="Fidel L."/>
            <person name="Ben-Dor S."/>
            <person name="Jung S."/>
        </authorList>
    </citation>
    <scope>NUCLEOTIDE SEQUENCE [LARGE SCALE GENOMIC DNA]</scope>
    <source>
        <strain evidence="10">Y27499</strain>
    </source>
</reference>
<dbReference type="GO" id="GO:0004674">
    <property type="term" value="F:protein serine/threonine kinase activity"/>
    <property type="evidence" value="ECO:0007669"/>
    <property type="project" value="UniProtKB-EC"/>
</dbReference>
<dbReference type="InterPro" id="IPR000719">
    <property type="entry name" value="Prot_kinase_dom"/>
</dbReference>
<feature type="region of interest" description="Disordered" evidence="7">
    <location>
        <begin position="1"/>
        <end position="20"/>
    </location>
</feature>
<dbReference type="InterPro" id="IPR011009">
    <property type="entry name" value="Kinase-like_dom_sf"/>
</dbReference>
<dbReference type="Gene3D" id="1.10.510.10">
    <property type="entry name" value="Transferase(Phosphotransferase) domain 1"/>
    <property type="match status" value="1"/>
</dbReference>
<evidence type="ECO:0000256" key="4">
    <source>
        <dbReference type="ARBA" id="ARBA00047899"/>
    </source>
</evidence>
<comment type="catalytic activity">
    <reaction evidence="4">
        <text>L-threonyl-[protein] + ATP = O-phospho-L-threonyl-[protein] + ADP + H(+)</text>
        <dbReference type="Rhea" id="RHEA:46608"/>
        <dbReference type="Rhea" id="RHEA-COMP:11060"/>
        <dbReference type="Rhea" id="RHEA-COMP:11605"/>
        <dbReference type="ChEBI" id="CHEBI:15378"/>
        <dbReference type="ChEBI" id="CHEBI:30013"/>
        <dbReference type="ChEBI" id="CHEBI:30616"/>
        <dbReference type="ChEBI" id="CHEBI:61977"/>
        <dbReference type="ChEBI" id="CHEBI:456216"/>
        <dbReference type="EC" id="2.7.11.1"/>
    </reaction>
</comment>
<dbReference type="InterPro" id="IPR017441">
    <property type="entry name" value="Protein_kinase_ATP_BS"/>
</dbReference>
<keyword evidence="2 6" id="KW-0547">Nucleotide-binding</keyword>
<proteinExistence type="predicted"/>
<dbReference type="SUPFAM" id="SSF56112">
    <property type="entry name" value="Protein kinase-like (PK-like)"/>
    <property type="match status" value="1"/>
</dbReference>
<dbReference type="GO" id="GO:0005737">
    <property type="term" value="C:cytoplasm"/>
    <property type="evidence" value="ECO:0007669"/>
    <property type="project" value="TreeGrafter"/>
</dbReference>
<evidence type="ECO:0000256" key="2">
    <source>
        <dbReference type="ARBA" id="ARBA00022741"/>
    </source>
</evidence>
<evidence type="ECO:0000256" key="7">
    <source>
        <dbReference type="SAM" id="MobiDB-lite"/>
    </source>
</evidence>
<dbReference type="PROSITE" id="PS50011">
    <property type="entry name" value="PROTEIN_KINASE_DOM"/>
    <property type="match status" value="1"/>
</dbReference>
<evidence type="ECO:0000313" key="9">
    <source>
        <dbReference type="EMBL" id="KAK5780014.1"/>
    </source>
</evidence>
<feature type="binding site" evidence="6">
    <location>
        <position position="70"/>
    </location>
    <ligand>
        <name>ATP</name>
        <dbReference type="ChEBI" id="CHEBI:30616"/>
    </ligand>
</feature>
<evidence type="ECO:0000256" key="5">
    <source>
        <dbReference type="ARBA" id="ARBA00048679"/>
    </source>
</evidence>
<evidence type="ECO:0000259" key="8">
    <source>
        <dbReference type="PROSITE" id="PS50011"/>
    </source>
</evidence>
<dbReference type="PROSITE" id="PS00108">
    <property type="entry name" value="PROTEIN_KINASE_ST"/>
    <property type="match status" value="1"/>
</dbReference>
<dbReference type="GO" id="GO:0035556">
    <property type="term" value="P:intracellular signal transduction"/>
    <property type="evidence" value="ECO:0007669"/>
    <property type="project" value="TreeGrafter"/>
</dbReference>
<dbReference type="AlphaFoldDB" id="A0AAN7ZSI8"/>
<dbReference type="FunFam" id="1.10.510.10:FF:000571">
    <property type="entry name" value="Maternal embryonic leucine zipper kinase"/>
    <property type="match status" value="1"/>
</dbReference>
<protein>
    <recommendedName>
        <fullName evidence="1">non-specific serine/threonine protein kinase</fullName>
        <ecNumber evidence="1">2.7.11.1</ecNumber>
    </recommendedName>
</protein>
<accession>A0AAN7ZSI8</accession>
<sequence length="761" mass="86145">MNESTSSVKTSLPYDNDENKNLSSQPVKKYVTFGPYIIGSTLGEGEFGKVKLGWTKIASSNEIPKQVAIKLIRRDNLKGNPEKEMKIYREINALKYLNHPNIIKLEEILQNSKYIGIVLEYASGGEFYKYIQRKRRLKENIACKLFSQLISGVGYMHYKGLVHRDLKLENLLLDKDENLIITDFGFVNEFSLQKRLMNTSCGSPCYAAPELVVTTQPYEGTRADTWSCGVILFAMLAGYLPWDDDPANPDGDDIARLYQYITSTPLKFPDYINPLARDLLRKILVADPRKRYTIERIRAHEWLAKYYDFLSISSYDWDVAGKLGSTTLVSPRSTTSNRRPKTRPHSMISNTHNSLTSKFAWEESRIAQLSSSMHKLNILKEDDTEDMTKTPNDEPTLSNILSKDIDINQNFPPHDLKTTNLSNKLVHSKPRPTTLHITINPSLEPVILNDNNTTVTNLRSGNNNKYSKTYSKKSLNQYEPKNIAIIDTINENSSNIDTSTNIKSSFLPIKNQNNKENDYINIKRNSVNVKNVPNDNNPSKKIINKNSNKINTISKSSVETEFNPNKHVYTNNDSKSSFKASSESVSITEKKRFSFLSIHSTYSSAKSSLRSDENGKTSSRPGRSSSINTKQNSNSLHIYLHHPRNISSHQTRVDSRNSAKYPTASPSTVDANDTYRNTGTKENSFTPIDNNLNHASNSIDNKEIVSNTINSNATTKKKSKRSSIMISSLKPDKKKTDAPIRRDSSTARKVIDFFKRKSTIL</sequence>
<dbReference type="GO" id="GO:0005524">
    <property type="term" value="F:ATP binding"/>
    <property type="evidence" value="ECO:0007669"/>
    <property type="project" value="UniProtKB-UniRule"/>
</dbReference>
<dbReference type="EC" id="2.7.11.1" evidence="1"/>
<feature type="domain" description="Protein kinase" evidence="8">
    <location>
        <begin position="36"/>
        <end position="303"/>
    </location>
</feature>